<evidence type="ECO:0000256" key="5">
    <source>
        <dbReference type="SAM" id="MobiDB-lite"/>
    </source>
</evidence>
<dbReference type="PROSITE" id="PS50262">
    <property type="entry name" value="G_PROTEIN_RECEP_F1_2"/>
    <property type="match status" value="1"/>
</dbReference>
<protein>
    <submittedName>
        <fullName evidence="8">G protein-coupled receptor-like protein</fullName>
    </submittedName>
</protein>
<feature type="transmembrane region" description="Helical" evidence="6">
    <location>
        <begin position="377"/>
        <end position="395"/>
    </location>
</feature>
<dbReference type="InterPro" id="IPR017452">
    <property type="entry name" value="GPCR_Rhodpsn_7TM"/>
</dbReference>
<evidence type="ECO:0000256" key="1">
    <source>
        <dbReference type="ARBA" id="ARBA00004370"/>
    </source>
</evidence>
<keyword evidence="3 6" id="KW-1133">Transmembrane helix</keyword>
<dbReference type="AlphaFoldDB" id="B6S315"/>
<evidence type="ECO:0000256" key="3">
    <source>
        <dbReference type="ARBA" id="ARBA00022989"/>
    </source>
</evidence>
<feature type="transmembrane region" description="Helical" evidence="6">
    <location>
        <begin position="113"/>
        <end position="132"/>
    </location>
</feature>
<evidence type="ECO:0000256" key="2">
    <source>
        <dbReference type="ARBA" id="ARBA00022692"/>
    </source>
</evidence>
<keyword evidence="4 6" id="KW-0472">Membrane</keyword>
<dbReference type="GO" id="GO:0008528">
    <property type="term" value="F:G protein-coupled peptide receptor activity"/>
    <property type="evidence" value="ECO:0007669"/>
    <property type="project" value="InterPro"/>
</dbReference>
<dbReference type="GO" id="GO:0005886">
    <property type="term" value="C:plasma membrane"/>
    <property type="evidence" value="ECO:0007669"/>
    <property type="project" value="TreeGrafter"/>
</dbReference>
<dbReference type="PRINTS" id="PR00237">
    <property type="entry name" value="GPCRRHODOPSN"/>
</dbReference>
<evidence type="ECO:0000313" key="8">
    <source>
        <dbReference type="EMBL" id="ACI90335.1"/>
    </source>
</evidence>
<keyword evidence="2 6" id="KW-0812">Transmembrane</keyword>
<dbReference type="Pfam" id="PF10324">
    <property type="entry name" value="7TM_GPCR_Srw"/>
    <property type="match status" value="1"/>
</dbReference>
<feature type="transmembrane region" description="Helical" evidence="6">
    <location>
        <begin position="178"/>
        <end position="195"/>
    </location>
</feature>
<feature type="transmembrane region" description="Helical" evidence="6">
    <location>
        <begin position="69"/>
        <end position="92"/>
    </location>
</feature>
<name>B6S315_PHIRO</name>
<evidence type="ECO:0000256" key="6">
    <source>
        <dbReference type="SAM" id="Phobius"/>
    </source>
</evidence>
<proteinExistence type="predicted"/>
<dbReference type="InterPro" id="IPR000276">
    <property type="entry name" value="GPCR_Rhodpsn"/>
</dbReference>
<accession>B6S315</accession>
<feature type="region of interest" description="Disordered" evidence="5">
    <location>
        <begin position="307"/>
        <end position="326"/>
    </location>
</feature>
<comment type="subcellular location">
    <subcellularLocation>
        <location evidence="1">Membrane</location>
    </subcellularLocation>
</comment>
<dbReference type="SUPFAM" id="SSF81321">
    <property type="entry name" value="Family A G protein-coupled receptor-like"/>
    <property type="match status" value="1"/>
</dbReference>
<evidence type="ECO:0000259" key="7">
    <source>
        <dbReference type="PROSITE" id="PS50262"/>
    </source>
</evidence>
<dbReference type="Gene3D" id="1.20.1070.10">
    <property type="entry name" value="Rhodopsin 7-helix transmembrane proteins"/>
    <property type="match status" value="1"/>
</dbReference>
<sequence>MSIFSFSPSTVTTKSILNHSLPLMFTTTEPITVNLSQTLLSNDTLESHLNYDHLANSSLVRYRDLYRNYHGIVSSFVCIFGLTCNLFNIIVLTRPSMRSSTNTILTSLATSDLLKMLFVLPSVILFYCLPASEHKSEPNPRSYFQIKFYMIQALFTLTSHCISTCRDLLSVTDTSSDVVLLTVFLAAFRYVFLSCQPTSFSSAERTLIGVIIVVILSTILCVPSYLEHRIMATYHNSTSTWNSNQSEIIITYRFEETHLSQLFSLREKIFVLHSIIFKLIPCLLILIFSCLLIQQLRHALEKSEMLNRHSTHGSSTTRNRARRREKENRRTTMMLVIVCVLFLVTELPQGALLLLTFLSKTRSEEYFHTYQQLGDTFDILALINNSVNFILYCLMSRAFRDTFKQTFCCVTPIDSRPSQIKFSQLPRTTKQQIRHSNGFELKCPDEHRNSKTPIIKTVEDNSSKKCKTHKALRFIRDNHAMVT</sequence>
<evidence type="ECO:0000256" key="4">
    <source>
        <dbReference type="ARBA" id="ARBA00023136"/>
    </source>
</evidence>
<dbReference type="InterPro" id="IPR053219">
    <property type="entry name" value="GPCR_Dmsr-1"/>
</dbReference>
<dbReference type="CDD" id="cd14978">
    <property type="entry name" value="7tmA_FMRFamide_R-like"/>
    <property type="match status" value="1"/>
</dbReference>
<organism evidence="8">
    <name type="scientific">Philodina roseola</name>
    <name type="common">Rotifer</name>
    <dbReference type="NCBI Taxonomy" id="96448"/>
    <lineage>
        <taxon>Eukaryota</taxon>
        <taxon>Metazoa</taxon>
        <taxon>Spiralia</taxon>
        <taxon>Gnathifera</taxon>
        <taxon>Rotifera</taxon>
        <taxon>Eurotatoria</taxon>
        <taxon>Bdelloidea</taxon>
        <taxon>Philodinida</taxon>
        <taxon>Philodinidae</taxon>
        <taxon>Philodina</taxon>
    </lineage>
</organism>
<reference evidence="8" key="1">
    <citation type="submission" date="2008-04" db="EMBL/GenBank/DDBJ databases">
        <title>Hox genes are not clustered in the bdelloid rotifer Philodina roseola.</title>
        <authorList>
            <person name="Mark Welch J.L."/>
            <person name="Mark Welch D.B."/>
        </authorList>
    </citation>
    <scope>NUCLEOTIDE SEQUENCE</scope>
</reference>
<dbReference type="EMBL" id="EU637019">
    <property type="protein sequence ID" value="ACI90335.1"/>
    <property type="molecule type" value="Genomic_DNA"/>
</dbReference>
<dbReference type="PANTHER" id="PTHR46273">
    <property type="entry name" value="MYOSUPPRESSIN RECEPTOR 1, ISOFORM B-RELATED"/>
    <property type="match status" value="1"/>
</dbReference>
<keyword evidence="8" id="KW-0675">Receptor</keyword>
<feature type="transmembrane region" description="Helical" evidence="6">
    <location>
        <begin position="332"/>
        <end position="357"/>
    </location>
</feature>
<dbReference type="InterPro" id="IPR019427">
    <property type="entry name" value="7TM_GPCR_serpentine_rcpt_Srw"/>
</dbReference>
<feature type="transmembrane region" description="Helical" evidence="6">
    <location>
        <begin position="269"/>
        <end position="293"/>
    </location>
</feature>
<feature type="transmembrane region" description="Helical" evidence="6">
    <location>
        <begin position="207"/>
        <end position="226"/>
    </location>
</feature>
<dbReference type="PANTHER" id="PTHR46273:SF4">
    <property type="entry name" value="AT19640P"/>
    <property type="match status" value="1"/>
</dbReference>
<feature type="domain" description="G-protein coupled receptors family 1 profile" evidence="7">
    <location>
        <begin position="84"/>
        <end position="392"/>
    </location>
</feature>